<evidence type="ECO:0000313" key="1">
    <source>
        <dbReference type="EMBL" id="SCL96350.1"/>
    </source>
</evidence>
<protein>
    <submittedName>
        <fullName evidence="1">Uncharacterized protein</fullName>
    </submittedName>
</protein>
<comment type="caution">
    <text evidence="1">The sequence shown here is derived from an EMBL/GenBank/DDBJ whole genome shotgun (WGS) entry which is preliminary data.</text>
</comment>
<dbReference type="Proteomes" id="UP000242164">
    <property type="component" value="Unassembled WGS sequence"/>
</dbReference>
<reference evidence="1 2" key="1">
    <citation type="submission" date="2016-08" db="EMBL/GenBank/DDBJ databases">
        <authorList>
            <person name="Loux V."/>
            <person name="Rue O."/>
        </authorList>
    </citation>
    <scope>NUCLEOTIDE SEQUENCE [LARGE SCALE GENOMIC DNA]</scope>
    <source>
        <strain evidence="1 2">AFSSA_08CEB44bac</strain>
    </source>
</reference>
<proteinExistence type="predicted"/>
<organism evidence="1 2">
    <name type="scientific">Bacillus cytotoxicus</name>
    <dbReference type="NCBI Taxonomy" id="580165"/>
    <lineage>
        <taxon>Bacteria</taxon>
        <taxon>Bacillati</taxon>
        <taxon>Bacillota</taxon>
        <taxon>Bacilli</taxon>
        <taxon>Bacillales</taxon>
        <taxon>Bacillaceae</taxon>
        <taxon>Bacillus</taxon>
        <taxon>Bacillus cereus group</taxon>
    </lineage>
</organism>
<dbReference type="EMBL" id="FMIK01000034">
    <property type="protein sequence ID" value="SCL96350.1"/>
    <property type="molecule type" value="Genomic_DNA"/>
</dbReference>
<dbReference type="AlphaFoldDB" id="A0AAX2CIQ6"/>
<accession>A0AAX2CIQ6</accession>
<evidence type="ECO:0000313" key="2">
    <source>
        <dbReference type="Proteomes" id="UP000242164"/>
    </source>
</evidence>
<sequence length="34" mass="3900">MVDTYRKMTVKIGKRKHVKAIFIVKRVGKGLIGK</sequence>
<gene>
    <name evidence="1" type="ORF">BCB44BAC_02742</name>
</gene>
<name>A0AAX2CIQ6_9BACI</name>